<evidence type="ECO:0000313" key="2">
    <source>
        <dbReference type="EMBL" id="KAK1322859.1"/>
    </source>
</evidence>
<name>A0AAV9FCE9_ACOCL</name>
<dbReference type="Proteomes" id="UP001180020">
    <property type="component" value="Unassembled WGS sequence"/>
</dbReference>
<proteinExistence type="predicted"/>
<keyword evidence="3" id="KW-1185">Reference proteome</keyword>
<reference evidence="2" key="1">
    <citation type="journal article" date="2023" name="Nat. Commun.">
        <title>Diploid and tetraploid genomes of Acorus and the evolution of monocots.</title>
        <authorList>
            <person name="Ma L."/>
            <person name="Liu K.W."/>
            <person name="Li Z."/>
            <person name="Hsiao Y.Y."/>
            <person name="Qi Y."/>
            <person name="Fu T."/>
            <person name="Tang G.D."/>
            <person name="Zhang D."/>
            <person name="Sun W.H."/>
            <person name="Liu D.K."/>
            <person name="Li Y."/>
            <person name="Chen G.Z."/>
            <person name="Liu X.D."/>
            <person name="Liao X.Y."/>
            <person name="Jiang Y.T."/>
            <person name="Yu X."/>
            <person name="Hao Y."/>
            <person name="Huang J."/>
            <person name="Zhao X.W."/>
            <person name="Ke S."/>
            <person name="Chen Y.Y."/>
            <person name="Wu W.L."/>
            <person name="Hsu J.L."/>
            <person name="Lin Y.F."/>
            <person name="Huang M.D."/>
            <person name="Li C.Y."/>
            <person name="Huang L."/>
            <person name="Wang Z.W."/>
            <person name="Zhao X."/>
            <person name="Zhong W.Y."/>
            <person name="Peng D.H."/>
            <person name="Ahmad S."/>
            <person name="Lan S."/>
            <person name="Zhang J.S."/>
            <person name="Tsai W.C."/>
            <person name="Van de Peer Y."/>
            <person name="Liu Z.J."/>
        </authorList>
    </citation>
    <scope>NUCLEOTIDE SEQUENCE</scope>
    <source>
        <strain evidence="2">CP</strain>
    </source>
</reference>
<evidence type="ECO:0000256" key="1">
    <source>
        <dbReference type="SAM" id="Phobius"/>
    </source>
</evidence>
<sequence>MEIISPTIYRTFSTIENRFSHFDTPQTRTKTVQTNHFYRITNSRKHIILETQQISKNMNQNMRFQRLRRMGWLKLLVSWLFFLLFFFFFFMLTVSMEEENNAPTSRERHYLPIQALLSSKRRVPNTSDPLHNR</sequence>
<feature type="transmembrane region" description="Helical" evidence="1">
    <location>
        <begin position="72"/>
        <end position="92"/>
    </location>
</feature>
<dbReference type="AlphaFoldDB" id="A0AAV9FCE9"/>
<comment type="caution">
    <text evidence="2">The sequence shown here is derived from an EMBL/GenBank/DDBJ whole genome shotgun (WGS) entry which is preliminary data.</text>
</comment>
<keyword evidence="1" id="KW-1133">Transmembrane helix</keyword>
<gene>
    <name evidence="2" type="ORF">QJS10_CPA02g00363</name>
</gene>
<organism evidence="2 3">
    <name type="scientific">Acorus calamus</name>
    <name type="common">Sweet flag</name>
    <dbReference type="NCBI Taxonomy" id="4465"/>
    <lineage>
        <taxon>Eukaryota</taxon>
        <taxon>Viridiplantae</taxon>
        <taxon>Streptophyta</taxon>
        <taxon>Embryophyta</taxon>
        <taxon>Tracheophyta</taxon>
        <taxon>Spermatophyta</taxon>
        <taxon>Magnoliopsida</taxon>
        <taxon>Liliopsida</taxon>
        <taxon>Acoraceae</taxon>
        <taxon>Acorus</taxon>
    </lineage>
</organism>
<evidence type="ECO:0000313" key="3">
    <source>
        <dbReference type="Proteomes" id="UP001180020"/>
    </source>
</evidence>
<keyword evidence="1" id="KW-0812">Transmembrane</keyword>
<dbReference type="EMBL" id="JAUJYO010000002">
    <property type="protein sequence ID" value="KAK1322859.1"/>
    <property type="molecule type" value="Genomic_DNA"/>
</dbReference>
<accession>A0AAV9FCE9</accession>
<protein>
    <submittedName>
        <fullName evidence="2">Uncharacterized protein</fullName>
    </submittedName>
</protein>
<reference evidence="2" key="2">
    <citation type="submission" date="2023-06" db="EMBL/GenBank/DDBJ databases">
        <authorList>
            <person name="Ma L."/>
            <person name="Liu K.-W."/>
            <person name="Li Z."/>
            <person name="Hsiao Y.-Y."/>
            <person name="Qi Y."/>
            <person name="Fu T."/>
            <person name="Tang G."/>
            <person name="Zhang D."/>
            <person name="Sun W.-H."/>
            <person name="Liu D.-K."/>
            <person name="Li Y."/>
            <person name="Chen G.-Z."/>
            <person name="Liu X.-D."/>
            <person name="Liao X.-Y."/>
            <person name="Jiang Y.-T."/>
            <person name="Yu X."/>
            <person name="Hao Y."/>
            <person name="Huang J."/>
            <person name="Zhao X.-W."/>
            <person name="Ke S."/>
            <person name="Chen Y.-Y."/>
            <person name="Wu W.-L."/>
            <person name="Hsu J.-L."/>
            <person name="Lin Y.-F."/>
            <person name="Huang M.-D."/>
            <person name="Li C.-Y."/>
            <person name="Huang L."/>
            <person name="Wang Z.-W."/>
            <person name="Zhao X."/>
            <person name="Zhong W.-Y."/>
            <person name="Peng D.-H."/>
            <person name="Ahmad S."/>
            <person name="Lan S."/>
            <person name="Zhang J.-S."/>
            <person name="Tsai W.-C."/>
            <person name="Van De Peer Y."/>
            <person name="Liu Z.-J."/>
        </authorList>
    </citation>
    <scope>NUCLEOTIDE SEQUENCE</scope>
    <source>
        <strain evidence="2">CP</strain>
        <tissue evidence="2">Leaves</tissue>
    </source>
</reference>
<keyword evidence="1" id="KW-0472">Membrane</keyword>